<sequence>MYRALGLHIRLAGIVQGQTAAHTSRVWGSAGRERQEATDTPPIIFQRLLEMLLLSVSVIVSGVWVSAGAEGGPVGQHPTIAGRHAVNRRKSIASPAAAAAAMGILSPRAGLRALALATLLGFVSVLATSSTSSSTALDVSPNNKDDELQKLGPAFHPSSENSLLHRPTPHQSALRHPPSLPSLCGYESFLTAAAPSQPVPRVTASCSSSRHPSTASFRHLHLSLCLPSFVASVEVAVLVSVAATVVVVVVVVAAGRMREIN</sequence>
<keyword evidence="2" id="KW-1133">Transmembrane helix</keyword>
<evidence type="ECO:0000313" key="4">
    <source>
        <dbReference type="Proteomes" id="UP001487740"/>
    </source>
</evidence>
<proteinExistence type="predicted"/>
<name>A0AAW0U0P5_SCYPA</name>
<reference evidence="3 4" key="1">
    <citation type="submission" date="2023-03" db="EMBL/GenBank/DDBJ databases">
        <title>High-quality genome of Scylla paramamosain provides insights in environmental adaptation.</title>
        <authorList>
            <person name="Zhang L."/>
        </authorList>
    </citation>
    <scope>NUCLEOTIDE SEQUENCE [LARGE SCALE GENOMIC DNA]</scope>
    <source>
        <strain evidence="3">LZ_2023a</strain>
        <tissue evidence="3">Muscle</tissue>
    </source>
</reference>
<evidence type="ECO:0000256" key="2">
    <source>
        <dbReference type="SAM" id="Phobius"/>
    </source>
</evidence>
<keyword evidence="4" id="KW-1185">Reference proteome</keyword>
<organism evidence="3 4">
    <name type="scientific">Scylla paramamosain</name>
    <name type="common">Mud crab</name>
    <dbReference type="NCBI Taxonomy" id="85552"/>
    <lineage>
        <taxon>Eukaryota</taxon>
        <taxon>Metazoa</taxon>
        <taxon>Ecdysozoa</taxon>
        <taxon>Arthropoda</taxon>
        <taxon>Crustacea</taxon>
        <taxon>Multicrustacea</taxon>
        <taxon>Malacostraca</taxon>
        <taxon>Eumalacostraca</taxon>
        <taxon>Eucarida</taxon>
        <taxon>Decapoda</taxon>
        <taxon>Pleocyemata</taxon>
        <taxon>Brachyura</taxon>
        <taxon>Eubrachyura</taxon>
        <taxon>Portunoidea</taxon>
        <taxon>Portunidae</taxon>
        <taxon>Portuninae</taxon>
        <taxon>Scylla</taxon>
    </lineage>
</organism>
<protein>
    <submittedName>
        <fullName evidence="3">Uncharacterized protein</fullName>
    </submittedName>
</protein>
<dbReference type="EMBL" id="JARAKH010000021">
    <property type="protein sequence ID" value="KAK8393129.1"/>
    <property type="molecule type" value="Genomic_DNA"/>
</dbReference>
<comment type="caution">
    <text evidence="3">The sequence shown here is derived from an EMBL/GenBank/DDBJ whole genome shotgun (WGS) entry which is preliminary data.</text>
</comment>
<evidence type="ECO:0000256" key="1">
    <source>
        <dbReference type="SAM" id="MobiDB-lite"/>
    </source>
</evidence>
<keyword evidence="2" id="KW-0472">Membrane</keyword>
<dbReference type="Proteomes" id="UP001487740">
    <property type="component" value="Unassembled WGS sequence"/>
</dbReference>
<accession>A0AAW0U0P5</accession>
<feature type="region of interest" description="Disordered" evidence="1">
    <location>
        <begin position="133"/>
        <end position="177"/>
    </location>
</feature>
<dbReference type="AlphaFoldDB" id="A0AAW0U0P5"/>
<keyword evidence="2" id="KW-0812">Transmembrane</keyword>
<feature type="transmembrane region" description="Helical" evidence="2">
    <location>
        <begin position="229"/>
        <end position="255"/>
    </location>
</feature>
<gene>
    <name evidence="3" type="ORF">O3P69_013276</name>
</gene>
<evidence type="ECO:0000313" key="3">
    <source>
        <dbReference type="EMBL" id="KAK8393129.1"/>
    </source>
</evidence>